<organism evidence="2 3">
    <name type="scientific">Epibacterium ulvae</name>
    <dbReference type="NCBI Taxonomy" id="1156985"/>
    <lineage>
        <taxon>Bacteria</taxon>
        <taxon>Pseudomonadati</taxon>
        <taxon>Pseudomonadota</taxon>
        <taxon>Alphaproteobacteria</taxon>
        <taxon>Rhodobacterales</taxon>
        <taxon>Roseobacteraceae</taxon>
        <taxon>Epibacterium</taxon>
    </lineage>
</organism>
<sequence>MMRRPVLPGDVAAVARALLEVAPKARAPLCDEIFTGAAMAMIHVSQTGQLHPRWGDGSLNAAARRFVLADEPGYEDLSYLEATQVVLERLRMNLCQHDR</sequence>
<keyword evidence="3" id="KW-1185">Reference proteome</keyword>
<evidence type="ECO:0000259" key="1">
    <source>
        <dbReference type="Pfam" id="PF24891"/>
    </source>
</evidence>
<dbReference type="InterPro" id="IPR056644">
    <property type="entry name" value="DUF7742"/>
</dbReference>
<dbReference type="EMBL" id="FMWG01000012">
    <property type="protein sequence ID" value="SCZ71686.1"/>
    <property type="molecule type" value="Genomic_DNA"/>
</dbReference>
<feature type="domain" description="DUF7742" evidence="1">
    <location>
        <begin position="4"/>
        <end position="90"/>
    </location>
</feature>
<proteinExistence type="predicted"/>
<evidence type="ECO:0000313" key="3">
    <source>
        <dbReference type="Proteomes" id="UP000198767"/>
    </source>
</evidence>
<gene>
    <name evidence="2" type="ORF">SAMN04488118_11285</name>
</gene>
<dbReference type="RefSeq" id="WP_232716260.1">
    <property type="nucleotide sequence ID" value="NZ_FMWG01000012.1"/>
</dbReference>
<dbReference type="Pfam" id="PF24891">
    <property type="entry name" value="DUF7742"/>
    <property type="match status" value="1"/>
</dbReference>
<protein>
    <recommendedName>
        <fullName evidence="1">DUF7742 domain-containing protein</fullName>
    </recommendedName>
</protein>
<dbReference type="STRING" id="1156985.SAMN04488118_11285"/>
<reference evidence="2 3" key="1">
    <citation type="submission" date="2016-10" db="EMBL/GenBank/DDBJ databases">
        <authorList>
            <person name="de Groot N.N."/>
        </authorList>
    </citation>
    <scope>NUCLEOTIDE SEQUENCE [LARGE SCALE GENOMIC DNA]</scope>
    <source>
        <strain evidence="2 3">U95</strain>
    </source>
</reference>
<dbReference type="AlphaFoldDB" id="A0A1G5RCG3"/>
<accession>A0A1G5RCG3</accession>
<dbReference type="Proteomes" id="UP000198767">
    <property type="component" value="Unassembled WGS sequence"/>
</dbReference>
<name>A0A1G5RCG3_9RHOB</name>
<evidence type="ECO:0000313" key="2">
    <source>
        <dbReference type="EMBL" id="SCZ71686.1"/>
    </source>
</evidence>